<reference evidence="1" key="2">
    <citation type="journal article" date="2023" name="IMA Fungus">
        <title>Comparative genomic study of the Penicillium genus elucidates a diverse pangenome and 15 lateral gene transfer events.</title>
        <authorList>
            <person name="Petersen C."/>
            <person name="Sorensen T."/>
            <person name="Nielsen M.R."/>
            <person name="Sondergaard T.E."/>
            <person name="Sorensen J.L."/>
            <person name="Fitzpatrick D.A."/>
            <person name="Frisvad J.C."/>
            <person name="Nielsen K.L."/>
        </authorList>
    </citation>
    <scope>NUCLEOTIDE SEQUENCE</scope>
    <source>
        <strain evidence="1">IBT 22155</strain>
    </source>
</reference>
<evidence type="ECO:0000313" key="2">
    <source>
        <dbReference type="Proteomes" id="UP001149079"/>
    </source>
</evidence>
<dbReference type="GeneID" id="81407770"/>
<sequence>MPLNGCRPETDTIVESQRDGWTKGCADNTATQECVNTLLANVSVANVGPPASKLTACSPALHDAKKPSPLDRGYLCTETIKGSAEVGR</sequence>
<dbReference type="RefSeq" id="XP_056518430.1">
    <property type="nucleotide sequence ID" value="XM_056668600.1"/>
</dbReference>
<dbReference type="AlphaFoldDB" id="A0A9W9KX64"/>
<comment type="caution">
    <text evidence="1">The sequence shown here is derived from an EMBL/GenBank/DDBJ whole genome shotgun (WGS) entry which is preliminary data.</text>
</comment>
<proteinExistence type="predicted"/>
<dbReference type="Proteomes" id="UP001149079">
    <property type="component" value="Unassembled WGS sequence"/>
</dbReference>
<reference evidence="1" key="1">
    <citation type="submission" date="2022-11" db="EMBL/GenBank/DDBJ databases">
        <authorList>
            <person name="Petersen C."/>
        </authorList>
    </citation>
    <scope>NUCLEOTIDE SEQUENCE</scope>
    <source>
        <strain evidence="1">IBT 22155</strain>
    </source>
</reference>
<keyword evidence="2" id="KW-1185">Reference proteome</keyword>
<evidence type="ECO:0000313" key="1">
    <source>
        <dbReference type="EMBL" id="KAJ5124031.1"/>
    </source>
</evidence>
<organism evidence="1 2">
    <name type="scientific">Penicillium bovifimosum</name>
    <dbReference type="NCBI Taxonomy" id="126998"/>
    <lineage>
        <taxon>Eukaryota</taxon>
        <taxon>Fungi</taxon>
        <taxon>Dikarya</taxon>
        <taxon>Ascomycota</taxon>
        <taxon>Pezizomycotina</taxon>
        <taxon>Eurotiomycetes</taxon>
        <taxon>Eurotiomycetidae</taxon>
        <taxon>Eurotiales</taxon>
        <taxon>Aspergillaceae</taxon>
        <taxon>Penicillium</taxon>
    </lineage>
</organism>
<dbReference type="EMBL" id="JAPQKL010000006">
    <property type="protein sequence ID" value="KAJ5124031.1"/>
    <property type="molecule type" value="Genomic_DNA"/>
</dbReference>
<gene>
    <name evidence="1" type="ORF">N7515_007856</name>
</gene>
<name>A0A9W9KX64_9EURO</name>
<protein>
    <submittedName>
        <fullName evidence="1">Uncharacterized protein</fullName>
    </submittedName>
</protein>
<accession>A0A9W9KX64</accession>